<accession>C7R060</accession>
<keyword evidence="8" id="KW-1185">Reference proteome</keyword>
<evidence type="ECO:0008006" key="9">
    <source>
        <dbReference type="Google" id="ProtNLM"/>
    </source>
</evidence>
<comment type="similarity">
    <text evidence="2">Belongs to the TspO/BZRP family.</text>
</comment>
<protein>
    <recommendedName>
        <fullName evidence="9">Tryptophan-rich sensory protein</fullName>
    </recommendedName>
</protein>
<feature type="transmembrane region" description="Helical" evidence="6">
    <location>
        <begin position="209"/>
        <end position="227"/>
    </location>
</feature>
<evidence type="ECO:0000256" key="4">
    <source>
        <dbReference type="ARBA" id="ARBA00022989"/>
    </source>
</evidence>
<evidence type="ECO:0000256" key="2">
    <source>
        <dbReference type="ARBA" id="ARBA00007524"/>
    </source>
</evidence>
<evidence type="ECO:0000313" key="7">
    <source>
        <dbReference type="EMBL" id="ACV08119.1"/>
    </source>
</evidence>
<feature type="transmembrane region" description="Helical" evidence="6">
    <location>
        <begin position="51"/>
        <end position="77"/>
    </location>
</feature>
<dbReference type="RefSeq" id="WP_015770748.1">
    <property type="nucleotide sequence ID" value="NC_013174.1"/>
</dbReference>
<dbReference type="AlphaFoldDB" id="C7R060"/>
<dbReference type="Gene3D" id="1.20.1260.100">
    <property type="entry name" value="TspO/MBR protein"/>
    <property type="match status" value="1"/>
</dbReference>
<dbReference type="InterPro" id="IPR038330">
    <property type="entry name" value="TspO/MBR-related_sf"/>
</dbReference>
<dbReference type="PANTHER" id="PTHR33802">
    <property type="entry name" value="SI:CH211-161H7.5-RELATED"/>
    <property type="match status" value="1"/>
</dbReference>
<feature type="transmembrane region" description="Helical" evidence="6">
    <location>
        <begin position="184"/>
        <end position="202"/>
    </location>
</feature>
<feature type="transmembrane region" description="Helical" evidence="6">
    <location>
        <begin position="145"/>
        <end position="172"/>
    </location>
</feature>
<comment type="subcellular location">
    <subcellularLocation>
        <location evidence="1">Membrane</location>
        <topology evidence="1">Multi-pass membrane protein</topology>
    </subcellularLocation>
</comment>
<keyword evidence="5 6" id="KW-0472">Membrane</keyword>
<dbReference type="STRING" id="471856.Jden_0454"/>
<dbReference type="eggNOG" id="ENOG5031NX0">
    <property type="taxonomic scope" value="Bacteria"/>
</dbReference>
<feature type="transmembrane region" description="Helical" evidence="6">
    <location>
        <begin position="89"/>
        <end position="106"/>
    </location>
</feature>
<dbReference type="PANTHER" id="PTHR33802:SF1">
    <property type="entry name" value="XK-RELATED PROTEIN"/>
    <property type="match status" value="1"/>
</dbReference>
<evidence type="ECO:0000256" key="1">
    <source>
        <dbReference type="ARBA" id="ARBA00004141"/>
    </source>
</evidence>
<evidence type="ECO:0000256" key="6">
    <source>
        <dbReference type="SAM" id="Phobius"/>
    </source>
</evidence>
<organism evidence="7 8">
    <name type="scientific">Jonesia denitrificans (strain ATCC 14870 / DSM 20603 / BCRC 15368 / CIP 55.134 / JCM 11481 / NBRC 15587 / NCTC 10816 / Prevot 55134)</name>
    <name type="common">Listeria denitrificans</name>
    <dbReference type="NCBI Taxonomy" id="471856"/>
    <lineage>
        <taxon>Bacteria</taxon>
        <taxon>Bacillati</taxon>
        <taxon>Actinomycetota</taxon>
        <taxon>Actinomycetes</taxon>
        <taxon>Micrococcales</taxon>
        <taxon>Jonesiaceae</taxon>
        <taxon>Jonesia</taxon>
    </lineage>
</organism>
<dbReference type="GO" id="GO:0016020">
    <property type="term" value="C:membrane"/>
    <property type="evidence" value="ECO:0007669"/>
    <property type="project" value="UniProtKB-SubCell"/>
</dbReference>
<proteinExistence type="inferred from homology"/>
<dbReference type="Proteomes" id="UP000000628">
    <property type="component" value="Chromosome"/>
</dbReference>
<evidence type="ECO:0000256" key="5">
    <source>
        <dbReference type="ARBA" id="ARBA00023136"/>
    </source>
</evidence>
<dbReference type="HOGENOM" id="CLU_067293_0_0_11"/>
<sequence length="273" mass="28796">MREISPLVRATAVMVVFVVTVVAAMFGSGVFDGMSMSETANGALAPDAHYVAPATAAFGIWSVIYAGLFVLCVWLFFPSMRETRFVGRSWLWFLASLVLNAAWILVVRAELLWLSVLVIAALLSVLCVLLVRLQRDESLPGSAHLAWRVVMGLYAGWVTIASIANIASALVFAGVTELAPGASVWAVVLCVSAVIIAGIYVFRLPALPTAPLAIAWGLSWVSVARLGDTAPNVVVGWVAAFSAVAIVCIVAVRMIQHARWRTASAASGGGAVG</sequence>
<feature type="transmembrane region" description="Helical" evidence="6">
    <location>
        <begin position="233"/>
        <end position="252"/>
    </location>
</feature>
<dbReference type="KEGG" id="jde:Jden_0454"/>
<dbReference type="EMBL" id="CP001706">
    <property type="protein sequence ID" value="ACV08119.1"/>
    <property type="molecule type" value="Genomic_DNA"/>
</dbReference>
<dbReference type="OrthoDB" id="5189031at2"/>
<gene>
    <name evidence="7" type="ordered locus">Jden_0454</name>
</gene>
<dbReference type="Pfam" id="PF03073">
    <property type="entry name" value="TspO_MBR"/>
    <property type="match status" value="1"/>
</dbReference>
<feature type="transmembrane region" description="Helical" evidence="6">
    <location>
        <begin position="12"/>
        <end position="31"/>
    </location>
</feature>
<keyword evidence="4 6" id="KW-1133">Transmembrane helix</keyword>
<feature type="transmembrane region" description="Helical" evidence="6">
    <location>
        <begin position="112"/>
        <end position="133"/>
    </location>
</feature>
<evidence type="ECO:0000313" key="8">
    <source>
        <dbReference type="Proteomes" id="UP000000628"/>
    </source>
</evidence>
<name>C7R060_JONDD</name>
<dbReference type="InterPro" id="IPR004307">
    <property type="entry name" value="TspO_MBR"/>
</dbReference>
<evidence type="ECO:0000256" key="3">
    <source>
        <dbReference type="ARBA" id="ARBA00022692"/>
    </source>
</evidence>
<keyword evidence="3 6" id="KW-0812">Transmembrane</keyword>
<reference evidence="7 8" key="1">
    <citation type="journal article" date="2009" name="Stand. Genomic Sci.">
        <title>Complete genome sequence of Jonesia denitrificans type strain (Prevot 55134).</title>
        <authorList>
            <person name="Pukall R."/>
            <person name="Gehrich-Schroter G."/>
            <person name="Lapidus A."/>
            <person name="Nolan M."/>
            <person name="Glavina Del Rio T."/>
            <person name="Lucas S."/>
            <person name="Chen F."/>
            <person name="Tice H."/>
            <person name="Pitluck S."/>
            <person name="Cheng J.F."/>
            <person name="Copeland A."/>
            <person name="Saunders E."/>
            <person name="Brettin T."/>
            <person name="Detter J.C."/>
            <person name="Bruce D."/>
            <person name="Goodwin L."/>
            <person name="Pati A."/>
            <person name="Ivanova N."/>
            <person name="Mavromatis K."/>
            <person name="Ovchinnikova G."/>
            <person name="Chen A."/>
            <person name="Palaniappan K."/>
            <person name="Land M."/>
            <person name="Hauser L."/>
            <person name="Chang Y.J."/>
            <person name="Jeffries C.D."/>
            <person name="Chain P."/>
            <person name="Goker M."/>
            <person name="Bristow J."/>
            <person name="Eisen J.A."/>
            <person name="Markowitz V."/>
            <person name="Hugenholtz P."/>
            <person name="Kyrpides N.C."/>
            <person name="Klenk H.P."/>
            <person name="Han C."/>
        </authorList>
    </citation>
    <scope>NUCLEOTIDE SEQUENCE [LARGE SCALE GENOMIC DNA]</scope>
    <source>
        <strain evidence="8">ATCC 14870 / DSM 20603 / BCRC 15368 / CIP 55.134 / JCM 11481 / NBRC 15587 / NCTC 10816 / Prevot 55134</strain>
    </source>
</reference>